<sequence>MGGIVPSPPSRRQAAPSWTSLRSIRSQSRSSTLSARSSLVSQRTQRVLKLPSPLLVDDGKMDQVACAETTTHESPTTHELPTTFLVATTTPQVMGLEIRSHSFVGQGAFRTKSYGWVVSSLDAKLDKALECIEWYVGCDAKSPHPRLFVGAEFVDVVRDCHRASPLEAVSRAEWTILTQMPPCAVRKTKELDRLGDDVAYIQVRIEGGHRRNVPLVVNVLYKRTVAADHVVLMFRAIAEDDRFPVPKQPTRVKMNGWMLMEPSDDGATHERAFVRFQKETGLSRADWLGTVVQKWMYAEETALKKALHLDLG</sequence>
<dbReference type="EMBL" id="VJMH01006735">
    <property type="protein sequence ID" value="KAF0688324.1"/>
    <property type="molecule type" value="Genomic_DNA"/>
</dbReference>
<evidence type="ECO:0000313" key="3">
    <source>
        <dbReference type="EMBL" id="VFT96732.1"/>
    </source>
</evidence>
<accession>A0A485LE47</accession>
<dbReference type="EMBL" id="CAADRA010006758">
    <property type="protein sequence ID" value="VFT96732.1"/>
    <property type="molecule type" value="Genomic_DNA"/>
</dbReference>
<dbReference type="Proteomes" id="UP000332933">
    <property type="component" value="Unassembled WGS sequence"/>
</dbReference>
<protein>
    <submittedName>
        <fullName evidence="3">Aste57867_20036 protein</fullName>
    </submittedName>
</protein>
<feature type="compositionally biased region" description="Low complexity" evidence="1">
    <location>
        <begin position="10"/>
        <end position="23"/>
    </location>
</feature>
<dbReference type="AlphaFoldDB" id="A0A485LE47"/>
<proteinExistence type="predicted"/>
<evidence type="ECO:0000256" key="1">
    <source>
        <dbReference type="SAM" id="MobiDB-lite"/>
    </source>
</evidence>
<reference evidence="3 4" key="1">
    <citation type="submission" date="2019-03" db="EMBL/GenBank/DDBJ databases">
        <authorList>
            <person name="Gaulin E."/>
            <person name="Dumas B."/>
        </authorList>
    </citation>
    <scope>NUCLEOTIDE SEQUENCE [LARGE SCALE GENOMIC DNA]</scope>
    <source>
        <strain evidence="3">CBS 568.67</strain>
    </source>
</reference>
<evidence type="ECO:0000313" key="4">
    <source>
        <dbReference type="Proteomes" id="UP000332933"/>
    </source>
</evidence>
<reference evidence="2" key="2">
    <citation type="submission" date="2019-06" db="EMBL/GenBank/DDBJ databases">
        <title>Genomics analysis of Aphanomyces spp. identifies a new class of oomycete effector associated with host adaptation.</title>
        <authorList>
            <person name="Gaulin E."/>
        </authorList>
    </citation>
    <scope>NUCLEOTIDE SEQUENCE</scope>
    <source>
        <strain evidence="2">CBS 578.67</strain>
    </source>
</reference>
<feature type="region of interest" description="Disordered" evidence="1">
    <location>
        <begin position="1"/>
        <end position="23"/>
    </location>
</feature>
<gene>
    <name evidence="3" type="primary">Aste57867_20036</name>
    <name evidence="2" type="ORF">As57867_019970</name>
    <name evidence="3" type="ORF">ASTE57867_20036</name>
</gene>
<keyword evidence="4" id="KW-1185">Reference proteome</keyword>
<name>A0A485LE47_9STRA</name>
<evidence type="ECO:0000313" key="2">
    <source>
        <dbReference type="EMBL" id="KAF0688324.1"/>
    </source>
</evidence>
<organism evidence="3 4">
    <name type="scientific">Aphanomyces stellatus</name>
    <dbReference type="NCBI Taxonomy" id="120398"/>
    <lineage>
        <taxon>Eukaryota</taxon>
        <taxon>Sar</taxon>
        <taxon>Stramenopiles</taxon>
        <taxon>Oomycota</taxon>
        <taxon>Saprolegniomycetes</taxon>
        <taxon>Saprolegniales</taxon>
        <taxon>Verrucalvaceae</taxon>
        <taxon>Aphanomyces</taxon>
    </lineage>
</organism>
<dbReference type="OrthoDB" id="75313at2759"/>